<evidence type="ECO:0000256" key="13">
    <source>
        <dbReference type="ARBA" id="ARBA00023264"/>
    </source>
</evidence>
<proteinExistence type="inferred from homology"/>
<dbReference type="PANTHER" id="PTHR15362">
    <property type="entry name" value="PHOSPHATIDYLINOSITOL SYNTHASE"/>
    <property type="match status" value="1"/>
</dbReference>
<accession>A0A3M6U7R8</accession>
<keyword evidence="5 22" id="KW-0444">Lipid biosynthesis</keyword>
<evidence type="ECO:0000256" key="11">
    <source>
        <dbReference type="ARBA" id="ARBA00023136"/>
    </source>
</evidence>
<evidence type="ECO:0000313" key="25">
    <source>
        <dbReference type="Proteomes" id="UP000275408"/>
    </source>
</evidence>
<comment type="catalytic activity">
    <reaction evidence="14">
        <text>1-hexadecanoyl-2-(9Z-octadecenoyl)-sn-glycero-3-phosphoethanolamine + L-serine = 1-hexadecanoyl-2-(9Z-octadecenoyl)-sn-glycero-3-phospho-L-serine + ethanolamine</text>
        <dbReference type="Rhea" id="RHEA:41484"/>
        <dbReference type="ChEBI" id="CHEBI:33384"/>
        <dbReference type="ChEBI" id="CHEBI:57603"/>
        <dbReference type="ChEBI" id="CHEBI:73007"/>
        <dbReference type="ChEBI" id="CHEBI:75029"/>
    </reaction>
    <physiologicalReaction direction="left-to-right" evidence="14">
        <dbReference type="Rhea" id="RHEA:41485"/>
    </physiologicalReaction>
</comment>
<keyword evidence="6 22" id="KW-0808">Transferase</keyword>
<comment type="catalytic activity">
    <reaction evidence="19">
        <text>1-(1Z-octadecenyl)-2-(4Z,7Z,10Z,13Z,16Z,19Z-docosahexaenoyl)-sn-glycero-3-phosphoethanolamine + L-serine = 1-(1Z-octadecenyl)-2-(4Z,7Z,10Z,13Z,16Z,19Z-docosahexaenoyl)-sn-glycero-3-phospho-L-serine + ethanolamine</text>
        <dbReference type="Rhea" id="RHEA:41496"/>
        <dbReference type="ChEBI" id="CHEBI:33384"/>
        <dbReference type="ChEBI" id="CHEBI:57603"/>
        <dbReference type="ChEBI" id="CHEBI:78263"/>
        <dbReference type="ChEBI" id="CHEBI:78264"/>
    </reaction>
    <physiologicalReaction direction="left-to-right" evidence="19">
        <dbReference type="Rhea" id="RHEA:41497"/>
    </physiologicalReaction>
</comment>
<comment type="catalytic activity">
    <reaction evidence="20">
        <text>1-octadecanoyl-2-(9Z-octadecenoyl)-sn-glycero-3-phosphoethanolamine + L-serine = 1-octadecanoyl-2-(9Z-octadecenoyl)-sn-glycero-3-phospho-L-serine + ethanolamine</text>
        <dbReference type="Rhea" id="RHEA:40795"/>
        <dbReference type="ChEBI" id="CHEBI:33384"/>
        <dbReference type="ChEBI" id="CHEBI:57603"/>
        <dbReference type="ChEBI" id="CHEBI:75038"/>
        <dbReference type="ChEBI" id="CHEBI:78260"/>
    </reaction>
    <physiologicalReaction direction="left-to-right" evidence="20">
        <dbReference type="Rhea" id="RHEA:40796"/>
    </physiologicalReaction>
</comment>
<comment type="catalytic activity">
    <reaction evidence="22">
        <text>a 1,2-diacyl-sn-glycero-3-phosphoethanolamine + L-serine = a 1,2-diacyl-sn-glycero-3-phospho-L-serine + ethanolamine</text>
        <dbReference type="Rhea" id="RHEA:27606"/>
        <dbReference type="ChEBI" id="CHEBI:33384"/>
        <dbReference type="ChEBI" id="CHEBI:57262"/>
        <dbReference type="ChEBI" id="CHEBI:57603"/>
        <dbReference type="ChEBI" id="CHEBI:64612"/>
        <dbReference type="EC" id="2.7.8.29"/>
    </reaction>
</comment>
<feature type="non-terminal residue" evidence="24">
    <location>
        <position position="255"/>
    </location>
</feature>
<comment type="similarity">
    <text evidence="4 22">Belongs to the phosphatidyl serine synthase family.</text>
</comment>
<dbReference type="UniPathway" id="UPA00948"/>
<dbReference type="GO" id="GO:0006659">
    <property type="term" value="P:phosphatidylserine biosynthetic process"/>
    <property type="evidence" value="ECO:0007669"/>
    <property type="project" value="UniProtKB-UniRule"/>
</dbReference>
<dbReference type="Proteomes" id="UP000275408">
    <property type="component" value="Unassembled WGS sequence"/>
</dbReference>
<comment type="pathway">
    <text evidence="3">Lipid metabolism.</text>
</comment>
<feature type="transmembrane region" description="Helical" evidence="22">
    <location>
        <begin position="122"/>
        <end position="142"/>
    </location>
</feature>
<comment type="catalytic activity">
    <reaction evidence="18">
        <text>1-octadecanoyl-2-(4Z,7Z,10Z,13Z,16Z,19Z-docosahexaenoyl)-sn-glycero-3-phosphoethanolamine + L-serine = 1-octadecanoyl-2-(4Z,7Z,10Z,13Z,16Z,19Z-docosahexaenoyl)-sn-glycero-3-phosphoserine + ethanolamine</text>
        <dbReference type="Rhea" id="RHEA:41492"/>
        <dbReference type="ChEBI" id="CHEBI:33384"/>
        <dbReference type="ChEBI" id="CHEBI:57603"/>
        <dbReference type="ChEBI" id="CHEBI:78265"/>
        <dbReference type="ChEBI" id="CHEBI:78266"/>
    </reaction>
    <physiologicalReaction direction="left-to-right" evidence="18">
        <dbReference type="Rhea" id="RHEA:41493"/>
    </physiologicalReaction>
</comment>
<comment type="catalytic activity">
    <reaction evidence="17">
        <text>1-octadecanoyl-2-(5Z,8Z,11Z,14Z)-eicosatetraenoyl-sn-glycero-3-phosphoethanolamine + L-serine = 1-octadecanoyl-2-(5Z,8Z,11Z,14Z)-eicosatetraenoyl-sn-glycero-3-phosphoserine + ethanolamine</text>
        <dbReference type="Rhea" id="RHEA:41500"/>
        <dbReference type="ChEBI" id="CHEBI:33384"/>
        <dbReference type="ChEBI" id="CHEBI:57603"/>
        <dbReference type="ChEBI" id="CHEBI:78268"/>
        <dbReference type="ChEBI" id="CHEBI:78269"/>
    </reaction>
    <physiologicalReaction direction="left-to-right" evidence="17">
        <dbReference type="Rhea" id="RHEA:41501"/>
    </physiologicalReaction>
</comment>
<keyword evidence="13 22" id="KW-1208">Phospholipid metabolism</keyword>
<protein>
    <recommendedName>
        <fullName evidence="22">Phosphatidylserine synthase</fullName>
        <ecNumber evidence="22">2.7.8.29</ecNumber>
    </recommendedName>
    <alternativeName>
        <fullName evidence="22">Serine-exchange enzyme</fullName>
    </alternativeName>
</protein>
<keyword evidence="8 22" id="KW-0256">Endoplasmic reticulum</keyword>
<evidence type="ECO:0000256" key="23">
    <source>
        <dbReference type="SAM" id="MobiDB-lite"/>
    </source>
</evidence>
<evidence type="ECO:0000256" key="2">
    <source>
        <dbReference type="ARBA" id="ARBA00004916"/>
    </source>
</evidence>
<gene>
    <name evidence="24" type="ORF">pdam_00002967</name>
</gene>
<keyword evidence="10 22" id="KW-0443">Lipid metabolism</keyword>
<dbReference type="Pfam" id="PF03034">
    <property type="entry name" value="PSS"/>
    <property type="match status" value="1"/>
</dbReference>
<feature type="region of interest" description="Disordered" evidence="23">
    <location>
        <begin position="1"/>
        <end position="32"/>
    </location>
</feature>
<dbReference type="OrthoDB" id="10265393at2759"/>
<evidence type="ECO:0000256" key="14">
    <source>
        <dbReference type="ARBA" id="ARBA00035767"/>
    </source>
</evidence>
<evidence type="ECO:0000256" key="9">
    <source>
        <dbReference type="ARBA" id="ARBA00022989"/>
    </source>
</evidence>
<comment type="catalytic activity">
    <reaction evidence="15">
        <text>1-hexadecanoyl-2-(4Z,7Z,10Z,13Z,16Z,19Z-docosahexaenoyl)-sn-glycero-3-phosphoethanolamine + L-serine = 1-hexadecanoyl-2-(4Z,7Z,10Z,13Z,16Z,19Z-docosahexaenoyl)-sn-glycero-3-phosphoserine + ethanolamine</text>
        <dbReference type="Rhea" id="RHEA:41488"/>
        <dbReference type="ChEBI" id="CHEBI:33384"/>
        <dbReference type="ChEBI" id="CHEBI:57603"/>
        <dbReference type="ChEBI" id="CHEBI:78261"/>
        <dbReference type="ChEBI" id="CHEBI:78262"/>
    </reaction>
    <physiologicalReaction direction="left-to-right" evidence="15">
        <dbReference type="Rhea" id="RHEA:41489"/>
    </physiologicalReaction>
</comment>
<keyword evidence="9 22" id="KW-1133">Transmembrane helix</keyword>
<feature type="transmembrane region" description="Helical" evidence="22">
    <location>
        <begin position="92"/>
        <end position="110"/>
    </location>
</feature>
<reference evidence="24 25" key="1">
    <citation type="journal article" date="2018" name="Sci. Rep.">
        <title>Comparative analysis of the Pocillopora damicornis genome highlights role of immune system in coral evolution.</title>
        <authorList>
            <person name="Cunning R."/>
            <person name="Bay R.A."/>
            <person name="Gillette P."/>
            <person name="Baker A.C."/>
            <person name="Traylor-Knowles N."/>
        </authorList>
    </citation>
    <scope>NUCLEOTIDE SEQUENCE [LARGE SCALE GENOMIC DNA]</scope>
    <source>
        <strain evidence="24">RSMAS</strain>
        <tissue evidence="24">Whole animal</tissue>
    </source>
</reference>
<comment type="pathway">
    <text evidence="2 22">Phospholipid metabolism; phosphatidylserine biosynthesis.</text>
</comment>
<keyword evidence="12 22" id="KW-0594">Phospholipid biosynthesis</keyword>
<evidence type="ECO:0000256" key="21">
    <source>
        <dbReference type="ARBA" id="ARBA00036733"/>
    </source>
</evidence>
<evidence type="ECO:0000256" key="15">
    <source>
        <dbReference type="ARBA" id="ARBA00035833"/>
    </source>
</evidence>
<organism evidence="24 25">
    <name type="scientific">Pocillopora damicornis</name>
    <name type="common">Cauliflower coral</name>
    <name type="synonym">Millepora damicornis</name>
    <dbReference type="NCBI Taxonomy" id="46731"/>
    <lineage>
        <taxon>Eukaryota</taxon>
        <taxon>Metazoa</taxon>
        <taxon>Cnidaria</taxon>
        <taxon>Anthozoa</taxon>
        <taxon>Hexacorallia</taxon>
        <taxon>Scleractinia</taxon>
        <taxon>Astrocoeniina</taxon>
        <taxon>Pocilloporidae</taxon>
        <taxon>Pocillopora</taxon>
    </lineage>
</organism>
<comment type="caution">
    <text evidence="22">Lacks conserved residue(s) required for the propagation of feature annotation.</text>
</comment>
<dbReference type="GO" id="GO:0106245">
    <property type="term" value="F:L-serine-phosphatidylethanolamine phosphatidyltransferase activity"/>
    <property type="evidence" value="ECO:0007669"/>
    <property type="project" value="UniProtKB-UniRule"/>
</dbReference>
<evidence type="ECO:0000256" key="6">
    <source>
        <dbReference type="ARBA" id="ARBA00022679"/>
    </source>
</evidence>
<evidence type="ECO:0000256" key="12">
    <source>
        <dbReference type="ARBA" id="ARBA00023209"/>
    </source>
</evidence>
<sequence length="255" mass="29524">MTKPKEGASHQNGQAHDKDIVRANGHDKGDDRRPFSIKCEWDIKQTQQFSDDGTNTYFWRAHTVTVLLIMLCVLVYVGAFEKTKENSEYNTKRGLIACIAVFLLFGVTQISDGPFKRPHPAFWRIILCLSVVYELALIFLLFQTTHDARQLLKYLDEDLGKPLPEQSYGEDCRLYTPGHPKGSFHTFLALILRDYWLLTVISVLFEVLEYSLEHQLPNFSECWWDHWIMDVLVCNGFGAYLAIPLERVMEHSHLQ</sequence>
<keyword evidence="25" id="KW-1185">Reference proteome</keyword>
<evidence type="ECO:0000256" key="19">
    <source>
        <dbReference type="ARBA" id="ARBA00036623"/>
    </source>
</evidence>
<comment type="function">
    <text evidence="22">Catalyzes a base-exchange reaction in which the polar head group of phosphatidylethanolamine (PE) is replaced by L-serine.</text>
</comment>
<dbReference type="STRING" id="46731.A0A3M6U7R8"/>
<evidence type="ECO:0000256" key="7">
    <source>
        <dbReference type="ARBA" id="ARBA00022692"/>
    </source>
</evidence>
<dbReference type="GO" id="GO:0005789">
    <property type="term" value="C:endoplasmic reticulum membrane"/>
    <property type="evidence" value="ECO:0007669"/>
    <property type="project" value="UniProtKB-SubCell"/>
</dbReference>
<comment type="subcellular location">
    <subcellularLocation>
        <location evidence="1 22">Endoplasmic reticulum membrane</location>
        <topology evidence="1 22">Multi-pass membrane protein</topology>
    </subcellularLocation>
</comment>
<name>A0A3M6U7R8_POCDA</name>
<evidence type="ECO:0000256" key="1">
    <source>
        <dbReference type="ARBA" id="ARBA00004477"/>
    </source>
</evidence>
<evidence type="ECO:0000313" key="24">
    <source>
        <dbReference type="EMBL" id="RMX49651.1"/>
    </source>
</evidence>
<evidence type="ECO:0000256" key="16">
    <source>
        <dbReference type="ARBA" id="ARBA00035875"/>
    </source>
</evidence>
<dbReference type="PANTHER" id="PTHR15362:SF7">
    <property type="entry name" value="PHOSPHATIDYLSERINE SYNTHASE 2"/>
    <property type="match status" value="1"/>
</dbReference>
<evidence type="ECO:0000256" key="10">
    <source>
        <dbReference type="ARBA" id="ARBA00023098"/>
    </source>
</evidence>
<keyword evidence="7 22" id="KW-0812">Transmembrane</keyword>
<evidence type="ECO:0000256" key="20">
    <source>
        <dbReference type="ARBA" id="ARBA00036644"/>
    </source>
</evidence>
<dbReference type="EC" id="2.7.8.29" evidence="22"/>
<evidence type="ECO:0000256" key="4">
    <source>
        <dbReference type="ARBA" id="ARBA00008671"/>
    </source>
</evidence>
<dbReference type="EMBL" id="RCHS01002083">
    <property type="protein sequence ID" value="RMX49651.1"/>
    <property type="molecule type" value="Genomic_DNA"/>
</dbReference>
<evidence type="ECO:0000256" key="3">
    <source>
        <dbReference type="ARBA" id="ARBA00005189"/>
    </source>
</evidence>
<dbReference type="InterPro" id="IPR004277">
    <property type="entry name" value="PSS"/>
</dbReference>
<evidence type="ECO:0000256" key="5">
    <source>
        <dbReference type="ARBA" id="ARBA00022516"/>
    </source>
</evidence>
<evidence type="ECO:0000256" key="22">
    <source>
        <dbReference type="RuleBase" id="RU368094"/>
    </source>
</evidence>
<comment type="caution">
    <text evidence="24">The sequence shown here is derived from an EMBL/GenBank/DDBJ whole genome shotgun (WGS) entry which is preliminary data.</text>
</comment>
<evidence type="ECO:0000256" key="8">
    <source>
        <dbReference type="ARBA" id="ARBA00022824"/>
    </source>
</evidence>
<feature type="compositionally biased region" description="Basic and acidic residues" evidence="23">
    <location>
        <begin position="15"/>
        <end position="32"/>
    </location>
</feature>
<comment type="catalytic activity">
    <reaction evidence="21">
        <text>1-(1Z-octadecenyl)-2-(5Z,8Z,11Z,14Z- eicosatetraenoyl)-sn-glycero-3-phosphoethanolamine + L-serine = 1-(1Z-octadecenyl)-2-(5Z,8Z,11Z,14Z-eicosatetraenoyl)-sn-glycero-3-phospho-L-serine + ethanolamine</text>
        <dbReference type="Rhea" id="RHEA:41604"/>
        <dbReference type="ChEBI" id="CHEBI:33384"/>
        <dbReference type="ChEBI" id="CHEBI:57603"/>
        <dbReference type="ChEBI" id="CHEBI:78342"/>
        <dbReference type="ChEBI" id="CHEBI:78343"/>
    </reaction>
    <physiologicalReaction direction="left-to-right" evidence="21">
        <dbReference type="Rhea" id="RHEA:41605"/>
    </physiologicalReaction>
</comment>
<evidence type="ECO:0000256" key="18">
    <source>
        <dbReference type="ARBA" id="ARBA00036428"/>
    </source>
</evidence>
<dbReference type="AlphaFoldDB" id="A0A3M6U7R8"/>
<comment type="catalytic activity">
    <reaction evidence="16">
        <text>1-(1Z-octadecenyl)-2-(9Z-octadecenoyl)-sn-glycero-3-phosphoethanolamine + L-serine = 1-(1Z-octadecenyl)-2-(9Z-octadecenoyl)-sn-glycero-3-phospho-L-serine + ethanolamine</text>
        <dbReference type="Rhea" id="RHEA:41600"/>
        <dbReference type="ChEBI" id="CHEBI:33384"/>
        <dbReference type="ChEBI" id="CHEBI:57603"/>
        <dbReference type="ChEBI" id="CHEBI:78340"/>
        <dbReference type="ChEBI" id="CHEBI:78341"/>
    </reaction>
    <physiologicalReaction direction="left-to-right" evidence="16">
        <dbReference type="Rhea" id="RHEA:41601"/>
    </physiologicalReaction>
</comment>
<keyword evidence="11 22" id="KW-0472">Membrane</keyword>
<feature type="transmembrane region" description="Helical" evidence="22">
    <location>
        <begin position="57"/>
        <end position="80"/>
    </location>
</feature>
<evidence type="ECO:0000256" key="17">
    <source>
        <dbReference type="ARBA" id="ARBA00035955"/>
    </source>
</evidence>